<sequence length="128" mass="13750">MPDNIELTTTKGGNNISTVFADEGLAKGHVAQKYIGTMADQRDMQALGKEQVLRRNFRFISIVAFGCTLIASWEVMLTMMSSPLVDGGTAGFIWGFVVVSVGVLLLFASLAEMASMAPTAGGQYHWVS</sequence>
<evidence type="ECO:0000256" key="6">
    <source>
        <dbReference type="SAM" id="Phobius"/>
    </source>
</evidence>
<evidence type="ECO:0000256" key="3">
    <source>
        <dbReference type="ARBA" id="ARBA00022692"/>
    </source>
</evidence>
<keyword evidence="2" id="KW-0813">Transport</keyword>
<keyword evidence="5 6" id="KW-0472">Membrane</keyword>
<evidence type="ECO:0000256" key="1">
    <source>
        <dbReference type="ARBA" id="ARBA00004141"/>
    </source>
</evidence>
<keyword evidence="3 6" id="KW-0812">Transmembrane</keyword>
<dbReference type="GeneID" id="64964601"/>
<dbReference type="RefSeq" id="XP_041547042.1">
    <property type="nucleotide sequence ID" value="XM_041682708.1"/>
</dbReference>
<evidence type="ECO:0000313" key="7">
    <source>
        <dbReference type="EMBL" id="BCS03280.1"/>
    </source>
</evidence>
<name>A0A7R8A3N1_ASPKA</name>
<keyword evidence="8" id="KW-1185">Reference proteome</keyword>
<evidence type="ECO:0000256" key="4">
    <source>
        <dbReference type="ARBA" id="ARBA00022989"/>
    </source>
</evidence>
<feature type="transmembrane region" description="Helical" evidence="6">
    <location>
        <begin position="59"/>
        <end position="80"/>
    </location>
</feature>
<evidence type="ECO:0000313" key="8">
    <source>
        <dbReference type="Proteomes" id="UP000661280"/>
    </source>
</evidence>
<dbReference type="Proteomes" id="UP000661280">
    <property type="component" value="Chromosome 7"/>
</dbReference>
<dbReference type="GO" id="GO:0016020">
    <property type="term" value="C:membrane"/>
    <property type="evidence" value="ECO:0007669"/>
    <property type="project" value="UniProtKB-SubCell"/>
</dbReference>
<dbReference type="EMBL" id="AP024431">
    <property type="protein sequence ID" value="BCS03280.1"/>
    <property type="molecule type" value="Genomic_DNA"/>
</dbReference>
<dbReference type="PANTHER" id="PTHR45649:SF41">
    <property type="entry name" value="TRANSPORTER, PUTATIVE (EUROFUNG)-RELATED"/>
    <property type="match status" value="1"/>
</dbReference>
<proteinExistence type="predicted"/>
<dbReference type="GO" id="GO:0022857">
    <property type="term" value="F:transmembrane transporter activity"/>
    <property type="evidence" value="ECO:0007669"/>
    <property type="project" value="UniProtKB-ARBA"/>
</dbReference>
<accession>A0A7R8A3N1</accession>
<gene>
    <name evidence="7" type="ORF">AKAW2_70158A</name>
</gene>
<dbReference type="KEGG" id="aluc:AKAW2_70158A"/>
<feature type="transmembrane region" description="Helical" evidence="6">
    <location>
        <begin position="92"/>
        <end position="111"/>
    </location>
</feature>
<reference evidence="7" key="2">
    <citation type="submission" date="2021-02" db="EMBL/GenBank/DDBJ databases">
        <title>Aspergillus luchuensis mut. kawachii IFO 4304 genome sequence.</title>
        <authorList>
            <person name="Mori K."/>
            <person name="Kadooka C."/>
            <person name="Goto M."/>
            <person name="Futagami T."/>
        </authorList>
    </citation>
    <scope>NUCLEOTIDE SEQUENCE</scope>
    <source>
        <strain evidence="7">IFO 4308</strain>
    </source>
</reference>
<dbReference type="Gene3D" id="1.20.1740.10">
    <property type="entry name" value="Amino acid/polyamine transporter I"/>
    <property type="match status" value="1"/>
</dbReference>
<comment type="subcellular location">
    <subcellularLocation>
        <location evidence="1">Membrane</location>
        <topology evidence="1">Multi-pass membrane protein</topology>
    </subcellularLocation>
</comment>
<protein>
    <recommendedName>
        <fullName evidence="9">GABA permease</fullName>
    </recommendedName>
</protein>
<organism evidence="7 8">
    <name type="scientific">Aspergillus kawachii</name>
    <name type="common">White koji mold</name>
    <name type="synonym">Aspergillus awamori var. kawachi</name>
    <dbReference type="NCBI Taxonomy" id="1069201"/>
    <lineage>
        <taxon>Eukaryota</taxon>
        <taxon>Fungi</taxon>
        <taxon>Dikarya</taxon>
        <taxon>Ascomycota</taxon>
        <taxon>Pezizomycotina</taxon>
        <taxon>Eurotiomycetes</taxon>
        <taxon>Eurotiomycetidae</taxon>
        <taxon>Eurotiales</taxon>
        <taxon>Aspergillaceae</taxon>
        <taxon>Aspergillus</taxon>
        <taxon>Aspergillus subgen. Circumdati</taxon>
    </lineage>
</organism>
<dbReference type="OrthoDB" id="2417308at2759"/>
<reference evidence="7" key="1">
    <citation type="submission" date="2021-01" db="EMBL/GenBank/DDBJ databases">
        <authorList>
            <consortium name="Aspergillus luchuensis mut. kawachii IFO 4304 genome sequencing consortium"/>
            <person name="Kazuki M."/>
            <person name="Futagami T."/>
        </authorList>
    </citation>
    <scope>NUCLEOTIDE SEQUENCE</scope>
    <source>
        <strain evidence="7">IFO 4308</strain>
    </source>
</reference>
<evidence type="ECO:0000256" key="2">
    <source>
        <dbReference type="ARBA" id="ARBA00022448"/>
    </source>
</evidence>
<dbReference type="AlphaFoldDB" id="A0A7R8A3N1"/>
<keyword evidence="4 6" id="KW-1133">Transmembrane helix</keyword>
<evidence type="ECO:0000256" key="5">
    <source>
        <dbReference type="ARBA" id="ARBA00023136"/>
    </source>
</evidence>
<dbReference type="PANTHER" id="PTHR45649">
    <property type="entry name" value="AMINO-ACID PERMEASE BAT1"/>
    <property type="match status" value="1"/>
</dbReference>
<evidence type="ECO:0008006" key="9">
    <source>
        <dbReference type="Google" id="ProtNLM"/>
    </source>
</evidence>